<sequence>MARYDRDIADRLMDDLQRDFGLSPAQAAGIVGNLAHESAGFKSLQEKGYQRYGKNARGGYGYAQWTGPRRTAFENWARANKLDPRSYAANYGFLSYELTQTPEKRALDKVKAAQTPEQAAQIFSDTFLRPGEPHMGRRTALASDVFNAFGAAPVATPTPFSGKAPVTDVQRGLLSPISSTTAAPSLNQPNRTGLLSPEFSAAPRSTASPDYGAYASPRGSELAQSAPTNTYSAPGTPGSYYSSPRGSEIAISAPVEAPAMAPAAVSAPETPDSYYSSPRGSQVAADALARENLALDVLDNQIAKQAAPVAAPVTTPAPPLAAPVTIAPAPKVTPYTPPATAPAPAISMPAVPAATGMDVWSGKAMTGTATNGNQMSRNPDGTVSMTSEKYGYTETMNPDGSYRSTTAPGLFGIDAAVNSALGGIKGPTGGVGGINVSMSPETTSRVGGAVKGAAGAAAGSMVGGMLGPIGALLGAEIGRQIAKGNNPLKGILGGTVSVPGGFPAAPSGGSRGNGELTEFGAEASRGVHGAQAQYAANNPGAGLW</sequence>
<dbReference type="InterPro" id="IPR041219">
    <property type="entry name" value="Phage_lysozyme2"/>
</dbReference>
<feature type="region of interest" description="Disordered" evidence="1">
    <location>
        <begin position="179"/>
        <end position="239"/>
    </location>
</feature>
<evidence type="ECO:0000313" key="4">
    <source>
        <dbReference type="Proteomes" id="UP001430804"/>
    </source>
</evidence>
<keyword evidence="4" id="KW-1185">Reference proteome</keyword>
<dbReference type="EMBL" id="JAHWQX010000008">
    <property type="protein sequence ID" value="MBW3099237.1"/>
    <property type="molecule type" value="Genomic_DNA"/>
</dbReference>
<feature type="domain" description="Phage tail lysozyme" evidence="2">
    <location>
        <begin position="13"/>
        <end position="149"/>
    </location>
</feature>
<feature type="compositionally biased region" description="Polar residues" evidence="1">
    <location>
        <begin position="179"/>
        <end position="193"/>
    </location>
</feature>
<comment type="caution">
    <text evidence="3">The sequence shown here is derived from an EMBL/GenBank/DDBJ whole genome shotgun (WGS) entry which is preliminary data.</text>
</comment>
<feature type="compositionally biased region" description="Polar residues" evidence="1">
    <location>
        <begin position="222"/>
        <end position="239"/>
    </location>
</feature>
<dbReference type="Proteomes" id="UP001430804">
    <property type="component" value="Unassembled WGS sequence"/>
</dbReference>
<proteinExistence type="predicted"/>
<dbReference type="RefSeq" id="WP_219203567.1">
    <property type="nucleotide sequence ID" value="NZ_JAHWQX010000008.1"/>
</dbReference>
<reference evidence="3" key="1">
    <citation type="submission" date="2021-07" db="EMBL/GenBank/DDBJ databases">
        <title>Pseudohoeflea marina sp. nov. a polyhydroxyalcanoate-producing bacterium.</title>
        <authorList>
            <person name="Zheng W."/>
            <person name="Yu S."/>
            <person name="Huang Y."/>
        </authorList>
    </citation>
    <scope>NUCLEOTIDE SEQUENCE</scope>
    <source>
        <strain evidence="3">DP4N28-3</strain>
    </source>
</reference>
<dbReference type="Pfam" id="PF18013">
    <property type="entry name" value="Phage_lysozyme2"/>
    <property type="match status" value="1"/>
</dbReference>
<organism evidence="3 4">
    <name type="scientific">Pseudohoeflea coraliihabitans</name>
    <dbReference type="NCBI Taxonomy" id="2860393"/>
    <lineage>
        <taxon>Bacteria</taxon>
        <taxon>Pseudomonadati</taxon>
        <taxon>Pseudomonadota</taxon>
        <taxon>Alphaproteobacteria</taxon>
        <taxon>Hyphomicrobiales</taxon>
        <taxon>Rhizobiaceae</taxon>
        <taxon>Pseudohoeflea</taxon>
    </lineage>
</organism>
<evidence type="ECO:0000313" key="3">
    <source>
        <dbReference type="EMBL" id="MBW3099237.1"/>
    </source>
</evidence>
<evidence type="ECO:0000256" key="1">
    <source>
        <dbReference type="SAM" id="MobiDB-lite"/>
    </source>
</evidence>
<protein>
    <recommendedName>
        <fullName evidence="2">Phage tail lysozyme domain-containing protein</fullName>
    </recommendedName>
</protein>
<name>A0ABS6WUW3_9HYPH</name>
<evidence type="ECO:0000259" key="2">
    <source>
        <dbReference type="Pfam" id="PF18013"/>
    </source>
</evidence>
<gene>
    <name evidence="3" type="ORF">KY465_18300</name>
</gene>
<accession>A0ABS6WUW3</accession>